<dbReference type="EMBL" id="PDOB01000013">
    <property type="protein sequence ID" value="PIL39921.1"/>
    <property type="molecule type" value="Genomic_DNA"/>
</dbReference>
<dbReference type="OrthoDB" id="581709at2"/>
<dbReference type="CDD" id="cd03255">
    <property type="entry name" value="ABC_MJ0796_LolCDE_FtsE"/>
    <property type="match status" value="1"/>
</dbReference>
<dbReference type="Gene3D" id="3.40.50.300">
    <property type="entry name" value="P-loop containing nucleotide triphosphate hydrolases"/>
    <property type="match status" value="1"/>
</dbReference>
<evidence type="ECO:0000256" key="1">
    <source>
        <dbReference type="ARBA" id="ARBA00022448"/>
    </source>
</evidence>
<dbReference type="InterPro" id="IPR015854">
    <property type="entry name" value="ABC_transpr_LolD-like"/>
</dbReference>
<evidence type="ECO:0000256" key="3">
    <source>
        <dbReference type="ARBA" id="ARBA00022741"/>
    </source>
</evidence>
<sequence>MRGAAMDAIGGSGTTPGKERPGHERPGHERPGQIMPLGELVRLSGVHKVYGRGLAGVHALNDINMHVGRGELVAICGPSGHGKTCLLNLISLIETVSEGSVVIDSLLTSTLSGQARADLRGELIGHVFQAFSLVPALSALDNVLLPLTLRGRIKGTALAEARALAGELLARVGLKTQTHHFPDRLDASQRQRVTIARALVAAPQLVVADEATSRLDNGSIRLVMDLFAAQQREHGTTFVISTRDQRQVSRANRTLQLNEGRLCGAAADTARRTLRAQG</sequence>
<evidence type="ECO:0000256" key="2">
    <source>
        <dbReference type="ARBA" id="ARBA00022475"/>
    </source>
</evidence>
<proteinExistence type="predicted"/>
<evidence type="ECO:0000259" key="6">
    <source>
        <dbReference type="PROSITE" id="PS50893"/>
    </source>
</evidence>
<dbReference type="SMART" id="SM00382">
    <property type="entry name" value="AAA"/>
    <property type="match status" value="1"/>
</dbReference>
<dbReference type="GO" id="GO:0005524">
    <property type="term" value="F:ATP binding"/>
    <property type="evidence" value="ECO:0007669"/>
    <property type="project" value="UniProtKB-KW"/>
</dbReference>
<protein>
    <recommendedName>
        <fullName evidence="6">ABC transporter domain-containing protein</fullName>
    </recommendedName>
</protein>
<accession>A0A2G8T1K8</accession>
<dbReference type="InterPro" id="IPR003593">
    <property type="entry name" value="AAA+_ATPase"/>
</dbReference>
<dbReference type="PANTHER" id="PTHR24220">
    <property type="entry name" value="IMPORT ATP-BINDING PROTEIN"/>
    <property type="match status" value="1"/>
</dbReference>
<evidence type="ECO:0000313" key="7">
    <source>
        <dbReference type="EMBL" id="PIL39921.1"/>
    </source>
</evidence>
<keyword evidence="2" id="KW-0472">Membrane</keyword>
<keyword evidence="1" id="KW-0813">Transport</keyword>
<dbReference type="SUPFAM" id="SSF52540">
    <property type="entry name" value="P-loop containing nucleoside triphosphate hydrolases"/>
    <property type="match status" value="1"/>
</dbReference>
<keyword evidence="2" id="KW-1003">Cell membrane</keyword>
<name>A0A2G8T1K8_9BURK</name>
<evidence type="ECO:0000256" key="5">
    <source>
        <dbReference type="SAM" id="MobiDB-lite"/>
    </source>
</evidence>
<feature type="domain" description="ABC transporter" evidence="6">
    <location>
        <begin position="41"/>
        <end position="274"/>
    </location>
</feature>
<dbReference type="Proteomes" id="UP000228593">
    <property type="component" value="Unassembled WGS sequence"/>
</dbReference>
<dbReference type="PROSITE" id="PS50893">
    <property type="entry name" value="ABC_TRANSPORTER_2"/>
    <property type="match status" value="1"/>
</dbReference>
<keyword evidence="4" id="KW-0067">ATP-binding</keyword>
<dbReference type="InterPro" id="IPR027417">
    <property type="entry name" value="P-loop_NTPase"/>
</dbReference>
<dbReference type="Pfam" id="PF00005">
    <property type="entry name" value="ABC_tran"/>
    <property type="match status" value="1"/>
</dbReference>
<feature type="compositionally biased region" description="Basic and acidic residues" evidence="5">
    <location>
        <begin position="17"/>
        <end position="31"/>
    </location>
</feature>
<dbReference type="GO" id="GO:0005886">
    <property type="term" value="C:plasma membrane"/>
    <property type="evidence" value="ECO:0007669"/>
    <property type="project" value="TreeGrafter"/>
</dbReference>
<reference evidence="7 8" key="1">
    <citation type="submission" date="2017-10" db="EMBL/GenBank/DDBJ databases">
        <title>Massilia psychrophilum sp. nov., a novel purple-pigmented bacterium isolated from Tianshan glacier, Xinjiang Municipality, China.</title>
        <authorList>
            <person name="Wang H."/>
        </authorList>
    </citation>
    <scope>NUCLEOTIDE SEQUENCE [LARGE SCALE GENOMIC DNA]</scope>
    <source>
        <strain evidence="7 8">JCM 30813</strain>
    </source>
</reference>
<feature type="region of interest" description="Disordered" evidence="5">
    <location>
        <begin position="1"/>
        <end position="33"/>
    </location>
</feature>
<dbReference type="PANTHER" id="PTHR24220:SF86">
    <property type="entry name" value="ABC TRANSPORTER ABCH.1"/>
    <property type="match status" value="1"/>
</dbReference>
<evidence type="ECO:0000313" key="8">
    <source>
        <dbReference type="Proteomes" id="UP000228593"/>
    </source>
</evidence>
<comment type="caution">
    <text evidence="7">The sequence shown here is derived from an EMBL/GenBank/DDBJ whole genome shotgun (WGS) entry which is preliminary data.</text>
</comment>
<evidence type="ECO:0000256" key="4">
    <source>
        <dbReference type="ARBA" id="ARBA00022840"/>
    </source>
</evidence>
<organism evidence="7 8">
    <name type="scientific">Massilia psychrophila</name>
    <dbReference type="NCBI Taxonomy" id="1603353"/>
    <lineage>
        <taxon>Bacteria</taxon>
        <taxon>Pseudomonadati</taxon>
        <taxon>Pseudomonadota</taxon>
        <taxon>Betaproteobacteria</taxon>
        <taxon>Burkholderiales</taxon>
        <taxon>Oxalobacteraceae</taxon>
        <taxon>Telluria group</taxon>
        <taxon>Massilia</taxon>
    </lineage>
</organism>
<dbReference type="GO" id="GO:0016887">
    <property type="term" value="F:ATP hydrolysis activity"/>
    <property type="evidence" value="ECO:0007669"/>
    <property type="project" value="InterPro"/>
</dbReference>
<dbReference type="AlphaFoldDB" id="A0A2G8T1K8"/>
<keyword evidence="8" id="KW-1185">Reference proteome</keyword>
<dbReference type="InterPro" id="IPR003439">
    <property type="entry name" value="ABC_transporter-like_ATP-bd"/>
</dbReference>
<gene>
    <name evidence="7" type="ORF">CR103_10545</name>
</gene>
<dbReference type="GO" id="GO:0022857">
    <property type="term" value="F:transmembrane transporter activity"/>
    <property type="evidence" value="ECO:0007669"/>
    <property type="project" value="TreeGrafter"/>
</dbReference>
<dbReference type="InterPro" id="IPR017911">
    <property type="entry name" value="MacB-like_ATP-bd"/>
</dbReference>
<keyword evidence="3" id="KW-0547">Nucleotide-binding</keyword>